<proteinExistence type="predicted"/>
<gene>
    <name evidence="3" type="ORF">COX04_01110</name>
</gene>
<dbReference type="InterPro" id="IPR028098">
    <property type="entry name" value="Glyco_trans_4-like_N"/>
</dbReference>
<dbReference type="PANTHER" id="PTHR46401">
    <property type="entry name" value="GLYCOSYLTRANSFERASE WBBK-RELATED"/>
    <property type="match status" value="1"/>
</dbReference>
<dbReference type="SUPFAM" id="SSF53756">
    <property type="entry name" value="UDP-Glycosyltransferase/glycogen phosphorylase"/>
    <property type="match status" value="1"/>
</dbReference>
<reference evidence="3 4" key="1">
    <citation type="submission" date="2017-09" db="EMBL/GenBank/DDBJ databases">
        <title>Depth-based differentiation of microbial function through sediment-hosted aquifers and enrichment of novel symbionts in the deep terrestrial subsurface.</title>
        <authorList>
            <person name="Probst A.J."/>
            <person name="Ladd B."/>
            <person name="Jarett J.K."/>
            <person name="Geller-Mcgrath D.E."/>
            <person name="Sieber C.M."/>
            <person name="Emerson J.B."/>
            <person name="Anantharaman K."/>
            <person name="Thomas B.C."/>
            <person name="Malmstrom R."/>
            <person name="Stieglmeier M."/>
            <person name="Klingl A."/>
            <person name="Woyke T."/>
            <person name="Ryan C.M."/>
            <person name="Banfield J.F."/>
        </authorList>
    </citation>
    <scope>NUCLEOTIDE SEQUENCE [LARGE SCALE GENOMIC DNA]</scope>
    <source>
        <strain evidence="3">CG22_combo_CG10-13_8_21_14_all_45_10</strain>
    </source>
</reference>
<dbReference type="EMBL" id="PCSV01000027">
    <property type="protein sequence ID" value="PIP57143.1"/>
    <property type="molecule type" value="Genomic_DNA"/>
</dbReference>
<dbReference type="GO" id="GO:0016757">
    <property type="term" value="F:glycosyltransferase activity"/>
    <property type="evidence" value="ECO:0007669"/>
    <property type="project" value="TreeGrafter"/>
</dbReference>
<name>A0A2H0BHJ3_9BACT</name>
<dbReference type="Gene3D" id="3.40.50.2000">
    <property type="entry name" value="Glycogen Phosphorylase B"/>
    <property type="match status" value="1"/>
</dbReference>
<comment type="caution">
    <text evidence="3">The sequence shown here is derived from an EMBL/GenBank/DDBJ whole genome shotgun (WGS) entry which is preliminary data.</text>
</comment>
<evidence type="ECO:0000256" key="1">
    <source>
        <dbReference type="ARBA" id="ARBA00022679"/>
    </source>
</evidence>
<accession>A0A2H0BHJ3</accession>
<dbReference type="AlphaFoldDB" id="A0A2H0BHJ3"/>
<keyword evidence="1" id="KW-0808">Transferase</keyword>
<protein>
    <recommendedName>
        <fullName evidence="2">Glycosyltransferase subfamily 4-like N-terminal domain-containing protein</fullName>
    </recommendedName>
</protein>
<feature type="domain" description="Glycosyltransferase subfamily 4-like N-terminal" evidence="2">
    <location>
        <begin position="16"/>
        <end position="175"/>
    </location>
</feature>
<evidence type="ECO:0000259" key="2">
    <source>
        <dbReference type="Pfam" id="PF13439"/>
    </source>
</evidence>
<organism evidence="3 4">
    <name type="scientific">Candidatus Woesebacteria bacterium CG22_combo_CG10-13_8_21_14_all_45_10</name>
    <dbReference type="NCBI Taxonomy" id="1975060"/>
    <lineage>
        <taxon>Bacteria</taxon>
        <taxon>Candidatus Woeseibacteriota</taxon>
    </lineage>
</organism>
<sequence>MRIVIDARFYGLENAGLGRYTVNLIDQLQKIDSQNEFFVLLRKKYFDRLNWPKNWTPVLAEIPHYGLSEQIKLPRIIKSLKPDLVHFLHFNVPVFYRGKFIVTIHDLLMHKQKGKEATTLTPSRYFFKRLGYKFVFGLAVRRAVRVIVPSQTVKDEVAYYYKLDPDKIIVTYEGI</sequence>
<dbReference type="Pfam" id="PF13439">
    <property type="entry name" value="Glyco_transf_4"/>
    <property type="match status" value="1"/>
</dbReference>
<dbReference type="Proteomes" id="UP000230759">
    <property type="component" value="Unassembled WGS sequence"/>
</dbReference>
<evidence type="ECO:0000313" key="3">
    <source>
        <dbReference type="EMBL" id="PIP57143.1"/>
    </source>
</evidence>
<evidence type="ECO:0000313" key="4">
    <source>
        <dbReference type="Proteomes" id="UP000230759"/>
    </source>
</evidence>
<dbReference type="PANTHER" id="PTHR46401:SF2">
    <property type="entry name" value="GLYCOSYLTRANSFERASE WBBK-RELATED"/>
    <property type="match status" value="1"/>
</dbReference>